<dbReference type="Proteomes" id="UP000050562">
    <property type="component" value="Unassembled WGS sequence"/>
</dbReference>
<evidence type="ECO:0000313" key="5">
    <source>
        <dbReference type="Proteomes" id="UP000050562"/>
    </source>
</evidence>
<dbReference type="EMBL" id="LJRC01000148">
    <property type="protein sequence ID" value="KPY36279.1"/>
    <property type="molecule type" value="Genomic_DNA"/>
</dbReference>
<dbReference type="PANTHER" id="PTHR33755">
    <property type="entry name" value="TOXIN PARE1-RELATED"/>
    <property type="match status" value="1"/>
</dbReference>
<evidence type="ECO:0000256" key="2">
    <source>
        <dbReference type="ARBA" id="ARBA00022649"/>
    </source>
</evidence>
<proteinExistence type="inferred from homology"/>
<evidence type="ECO:0000256" key="3">
    <source>
        <dbReference type="PIRNR" id="PIRNR029218"/>
    </source>
</evidence>
<dbReference type="PIRSF" id="PIRSF029218">
    <property type="entry name" value="ParE"/>
    <property type="match status" value="1"/>
</dbReference>
<comment type="caution">
    <text evidence="4">The sequence shown here is derived from an EMBL/GenBank/DDBJ whole genome shotgun (WGS) entry which is preliminary data.</text>
</comment>
<dbReference type="Pfam" id="PF05016">
    <property type="entry name" value="ParE_toxin"/>
    <property type="match status" value="1"/>
</dbReference>
<sequence>MTEYRLAPAAERDLEAIWLYTFQEWGSAQANHYVDIITEAFAELAQNPKTAPACDHIRSGYRRRSIERHVIYFRATEYGIAVIRVLHDRMDVSRYI</sequence>
<dbReference type="AlphaFoldDB" id="A0A0P9YEL0"/>
<dbReference type="Gene3D" id="3.30.2310.20">
    <property type="entry name" value="RelE-like"/>
    <property type="match status" value="1"/>
</dbReference>
<dbReference type="InterPro" id="IPR051803">
    <property type="entry name" value="TA_system_RelE-like_toxin"/>
</dbReference>
<name>A0A0P9YEL0_9PSED</name>
<organism evidence="4 5">
    <name type="scientific">Pseudomonas syringae pv. primulae</name>
    <dbReference type="NCBI Taxonomy" id="251707"/>
    <lineage>
        <taxon>Bacteria</taxon>
        <taxon>Pseudomonadati</taxon>
        <taxon>Pseudomonadota</taxon>
        <taxon>Gammaproteobacteria</taxon>
        <taxon>Pseudomonadales</taxon>
        <taxon>Pseudomonadaceae</taxon>
        <taxon>Pseudomonas</taxon>
    </lineage>
</organism>
<dbReference type="PANTHER" id="PTHR33755:SF9">
    <property type="entry name" value="TOXIN PARE1"/>
    <property type="match status" value="1"/>
</dbReference>
<comment type="similarity">
    <text evidence="1 3">Belongs to the RelE toxin family.</text>
</comment>
<evidence type="ECO:0000256" key="1">
    <source>
        <dbReference type="ARBA" id="ARBA00006226"/>
    </source>
</evidence>
<dbReference type="InterPro" id="IPR007712">
    <property type="entry name" value="RelE/ParE_toxin"/>
</dbReference>
<keyword evidence="2" id="KW-1277">Toxin-antitoxin system</keyword>
<protein>
    <recommendedName>
        <fullName evidence="3">Toxin</fullName>
    </recommendedName>
</protein>
<dbReference type="RefSeq" id="WP_057409557.1">
    <property type="nucleotide sequence ID" value="NZ_LJRC01000148.1"/>
</dbReference>
<dbReference type="InterPro" id="IPR028344">
    <property type="entry name" value="ParE1/4"/>
</dbReference>
<accession>A0A0P9YEL0</accession>
<dbReference type="InterPro" id="IPR035093">
    <property type="entry name" value="RelE/ParE_toxin_dom_sf"/>
</dbReference>
<evidence type="ECO:0000313" key="4">
    <source>
        <dbReference type="EMBL" id="KPY36279.1"/>
    </source>
</evidence>
<reference evidence="4 5" key="1">
    <citation type="submission" date="2015-09" db="EMBL/GenBank/DDBJ databases">
        <title>Genome announcement of multiple Pseudomonas syringae strains.</title>
        <authorList>
            <person name="Thakur S."/>
            <person name="Wang P.W."/>
            <person name="Gong Y."/>
            <person name="Weir B.S."/>
            <person name="Guttman D.S."/>
        </authorList>
    </citation>
    <scope>NUCLEOTIDE SEQUENCE [LARGE SCALE GENOMIC DNA]</scope>
    <source>
        <strain evidence="4 5">ICMP3956</strain>
    </source>
</reference>
<gene>
    <name evidence="4" type="ORF">ALO52_00752</name>
</gene>
<dbReference type="PATRIC" id="fig|251707.3.peg.997"/>